<evidence type="ECO:0000256" key="2">
    <source>
        <dbReference type="SAM" id="MobiDB-lite"/>
    </source>
</evidence>
<comment type="caution">
    <text evidence="3">The sequence shown here is derived from an EMBL/GenBank/DDBJ whole genome shotgun (WGS) entry which is preliminary data.</text>
</comment>
<dbReference type="EMBL" id="NXLX01000002">
    <property type="protein sequence ID" value="RDU74436.1"/>
    <property type="molecule type" value="Genomic_DNA"/>
</dbReference>
<dbReference type="RefSeq" id="WP_115578491.1">
    <property type="nucleotide sequence ID" value="NZ_NXLX01000002.1"/>
</dbReference>
<dbReference type="SUPFAM" id="SSF75708">
    <property type="entry name" value="Chemotaxis phosphatase CheZ"/>
    <property type="match status" value="1"/>
</dbReference>
<sequence length="209" mass="24598">MNQEELEALMQSHQNKWDEELQSQEAMPQFINNEEQQNDTHQEARTLQSIIEDSQNGIQIAQNELEDMKNKSKEINQNIQEVLNYAIRHLEVFEKLAHKFPNIKVFDNSFHETQDIIEKIIAIQNNAKKCSQHCIEIQNTISTEQKYHAKINHIVDTTRALSDYLNHLFNQPFEESKLPIFSKKENEEHEEIHFNDEIQAIITSFGAKK</sequence>
<protein>
    <recommendedName>
        <fullName evidence="5">Chemotaxis protein</fullName>
    </recommendedName>
</protein>
<evidence type="ECO:0000313" key="4">
    <source>
        <dbReference type="Proteomes" id="UP000256695"/>
    </source>
</evidence>
<dbReference type="Proteomes" id="UP000256695">
    <property type="component" value="Unassembled WGS sequence"/>
</dbReference>
<feature type="coiled-coil region" evidence="1">
    <location>
        <begin position="51"/>
        <end position="85"/>
    </location>
</feature>
<keyword evidence="1" id="KW-0175">Coiled coil</keyword>
<proteinExistence type="predicted"/>
<evidence type="ECO:0000256" key="1">
    <source>
        <dbReference type="SAM" id="Coils"/>
    </source>
</evidence>
<keyword evidence="4" id="KW-1185">Reference proteome</keyword>
<reference evidence="3 4" key="1">
    <citation type="submission" date="2018-04" db="EMBL/GenBank/DDBJ databases">
        <title>Novel Campyloabacter and Helicobacter Species and Strains.</title>
        <authorList>
            <person name="Mannion A.J."/>
            <person name="Shen Z."/>
            <person name="Fox J.G."/>
        </authorList>
    </citation>
    <scope>NUCLEOTIDE SEQUENCE [LARGE SCALE GENOMIC DNA]</scope>
    <source>
        <strain evidence="3 4">MIT 04-9362</strain>
    </source>
</reference>
<gene>
    <name evidence="3" type="ORF">CQA57_01635</name>
</gene>
<dbReference type="OrthoDB" id="5347695at2"/>
<dbReference type="AlphaFoldDB" id="A0A3D8JBK0"/>
<evidence type="ECO:0008006" key="5">
    <source>
        <dbReference type="Google" id="ProtNLM"/>
    </source>
</evidence>
<evidence type="ECO:0000313" key="3">
    <source>
        <dbReference type="EMBL" id="RDU74436.1"/>
    </source>
</evidence>
<feature type="region of interest" description="Disordered" evidence="2">
    <location>
        <begin position="1"/>
        <end position="22"/>
    </location>
</feature>
<accession>A0A3D8JBK0</accession>
<organism evidence="3 4">
    <name type="scientific">Helicobacter anseris</name>
    <dbReference type="NCBI Taxonomy" id="375926"/>
    <lineage>
        <taxon>Bacteria</taxon>
        <taxon>Pseudomonadati</taxon>
        <taxon>Campylobacterota</taxon>
        <taxon>Epsilonproteobacteria</taxon>
        <taxon>Campylobacterales</taxon>
        <taxon>Helicobacteraceae</taxon>
        <taxon>Helicobacter</taxon>
    </lineage>
</organism>
<name>A0A3D8JBK0_9HELI</name>